<dbReference type="Pfam" id="PF01493">
    <property type="entry name" value="GXGXG"/>
    <property type="match status" value="1"/>
</dbReference>
<protein>
    <submittedName>
        <fullName evidence="20">Glutamate synthase</fullName>
    </submittedName>
</protein>
<dbReference type="CDD" id="cd00713">
    <property type="entry name" value="GltS"/>
    <property type="match status" value="1"/>
</dbReference>
<feature type="domain" description="WW" evidence="18">
    <location>
        <begin position="325"/>
        <end position="360"/>
    </location>
</feature>
<evidence type="ECO:0000256" key="10">
    <source>
        <dbReference type="ARBA" id="ARBA00022962"/>
    </source>
</evidence>
<evidence type="ECO:0000256" key="1">
    <source>
        <dbReference type="ARBA" id="ARBA00001917"/>
    </source>
</evidence>
<dbReference type="CDD" id="cd00982">
    <property type="entry name" value="gltB_C"/>
    <property type="match status" value="1"/>
</dbReference>
<feature type="compositionally biased region" description="Low complexity" evidence="17">
    <location>
        <begin position="1"/>
        <end position="18"/>
    </location>
</feature>
<dbReference type="InterPro" id="IPR002932">
    <property type="entry name" value="Glu_synthdom"/>
</dbReference>
<dbReference type="GO" id="GO:0015930">
    <property type="term" value="F:glutamate synthase activity"/>
    <property type="evidence" value="ECO:0007669"/>
    <property type="project" value="InterPro"/>
</dbReference>
<evidence type="ECO:0000259" key="18">
    <source>
        <dbReference type="PROSITE" id="PS50020"/>
    </source>
</evidence>
<organism evidence="20 21">
    <name type="scientific">Streptomyces virginiae</name>
    <name type="common">Streptomyces cinnamonensis</name>
    <dbReference type="NCBI Taxonomy" id="1961"/>
    <lineage>
        <taxon>Bacteria</taxon>
        <taxon>Bacillati</taxon>
        <taxon>Actinomycetota</taxon>
        <taxon>Actinomycetes</taxon>
        <taxon>Kitasatosporales</taxon>
        <taxon>Streptomycetaceae</taxon>
        <taxon>Streptomyces</taxon>
    </lineage>
</organism>
<name>A0A0L8MVS0_STRVG</name>
<dbReference type="GO" id="GO:0046872">
    <property type="term" value="F:metal ion binding"/>
    <property type="evidence" value="ECO:0007669"/>
    <property type="project" value="UniProtKB-KW"/>
</dbReference>
<dbReference type="InterPro" id="IPR001202">
    <property type="entry name" value="WW_dom"/>
</dbReference>
<evidence type="ECO:0000256" key="4">
    <source>
        <dbReference type="ARBA" id="ARBA00009716"/>
    </source>
</evidence>
<dbReference type="FunFam" id="2.160.20.60:FF:000001">
    <property type="entry name" value="Glutamate synthase, large subunit"/>
    <property type="match status" value="1"/>
</dbReference>
<dbReference type="PROSITE" id="PS50020">
    <property type="entry name" value="WW_DOMAIN_2"/>
    <property type="match status" value="1"/>
</dbReference>
<comment type="caution">
    <text evidence="20">The sequence shown here is derived from an EMBL/GenBank/DDBJ whole genome shotgun (WGS) entry which is preliminary data.</text>
</comment>
<evidence type="ECO:0000256" key="6">
    <source>
        <dbReference type="ARBA" id="ARBA00022630"/>
    </source>
</evidence>
<evidence type="ECO:0000256" key="2">
    <source>
        <dbReference type="ARBA" id="ARBA00001927"/>
    </source>
</evidence>
<dbReference type="InterPro" id="IPR013785">
    <property type="entry name" value="Aldolase_TIM"/>
</dbReference>
<gene>
    <name evidence="20" type="ORF">ADK75_14075</name>
</gene>
<dbReference type="PANTHER" id="PTHR11938:SF133">
    <property type="entry name" value="GLUTAMATE SYNTHASE (NADH)"/>
    <property type="match status" value="1"/>
</dbReference>
<dbReference type="Gene3D" id="3.60.20.10">
    <property type="entry name" value="Glutamine Phosphoribosylpyrophosphate, subunit 1, domain 1"/>
    <property type="match status" value="1"/>
</dbReference>
<dbReference type="Pfam" id="PF00310">
    <property type="entry name" value="GATase_2"/>
    <property type="match status" value="1"/>
</dbReference>
<keyword evidence="13" id="KW-0411">Iron-sulfur</keyword>
<keyword evidence="5" id="KW-0028">Amino-acid biosynthesis</keyword>
<dbReference type="Proteomes" id="UP000037084">
    <property type="component" value="Unassembled WGS sequence"/>
</dbReference>
<dbReference type="OrthoDB" id="9758182at2"/>
<dbReference type="GO" id="GO:0006537">
    <property type="term" value="P:glutamate biosynthetic process"/>
    <property type="evidence" value="ECO:0007669"/>
    <property type="project" value="UniProtKB-KW"/>
</dbReference>
<dbReference type="InterPro" id="IPR002489">
    <property type="entry name" value="Glu_synth_asu_C"/>
</dbReference>
<keyword evidence="6" id="KW-0285">Flavoprotein</keyword>
<dbReference type="InterPro" id="IPR050711">
    <property type="entry name" value="ET-N_metabolism_enzyme"/>
</dbReference>
<keyword evidence="12" id="KW-0408">Iron</keyword>
<dbReference type="EMBL" id="LGUV01000144">
    <property type="protein sequence ID" value="KOG54483.1"/>
    <property type="molecule type" value="Genomic_DNA"/>
</dbReference>
<dbReference type="PATRIC" id="fig|1961.12.peg.3258"/>
<accession>A0A0L8MVS0</accession>
<evidence type="ECO:0000256" key="9">
    <source>
        <dbReference type="ARBA" id="ARBA00022827"/>
    </source>
</evidence>
<dbReference type="GO" id="GO:0019676">
    <property type="term" value="P:ammonia assimilation cycle"/>
    <property type="evidence" value="ECO:0007669"/>
    <property type="project" value="TreeGrafter"/>
</dbReference>
<proteinExistence type="inferred from homology"/>
<evidence type="ECO:0000256" key="3">
    <source>
        <dbReference type="ARBA" id="ARBA00001974"/>
    </source>
</evidence>
<evidence type="ECO:0000256" key="12">
    <source>
        <dbReference type="ARBA" id="ARBA00023004"/>
    </source>
</evidence>
<dbReference type="PROSITE" id="PS51278">
    <property type="entry name" value="GATASE_TYPE_2"/>
    <property type="match status" value="1"/>
</dbReference>
<evidence type="ECO:0000313" key="20">
    <source>
        <dbReference type="EMBL" id="KOG54483.1"/>
    </source>
</evidence>
<evidence type="ECO:0000256" key="11">
    <source>
        <dbReference type="ARBA" id="ARBA00023002"/>
    </source>
</evidence>
<evidence type="ECO:0000256" key="13">
    <source>
        <dbReference type="ARBA" id="ARBA00023014"/>
    </source>
</evidence>
<dbReference type="eggNOG" id="COG0067">
    <property type="taxonomic scope" value="Bacteria"/>
</dbReference>
<evidence type="ECO:0000313" key="21">
    <source>
        <dbReference type="Proteomes" id="UP000037084"/>
    </source>
</evidence>
<dbReference type="eggNOG" id="COG0070">
    <property type="taxonomic scope" value="Bacteria"/>
</dbReference>
<keyword evidence="10" id="KW-0315">Glutamine amidotransferase</keyword>
<evidence type="ECO:0000256" key="16">
    <source>
        <dbReference type="ARBA" id="ARBA00029440"/>
    </source>
</evidence>
<feature type="domain" description="Glutamine amidotransferase type-2" evidence="19">
    <location>
        <begin position="39"/>
        <end position="424"/>
    </location>
</feature>
<dbReference type="PANTHER" id="PTHR11938">
    <property type="entry name" value="FAD NADPH DEHYDROGENASE/OXIDOREDUCTASE"/>
    <property type="match status" value="1"/>
</dbReference>
<evidence type="ECO:0000256" key="5">
    <source>
        <dbReference type="ARBA" id="ARBA00022605"/>
    </source>
</evidence>
<dbReference type="Gene3D" id="3.20.20.70">
    <property type="entry name" value="Aldolase class I"/>
    <property type="match status" value="2"/>
</dbReference>
<dbReference type="CDD" id="cd02808">
    <property type="entry name" value="GltS_FMN"/>
    <property type="match status" value="1"/>
</dbReference>
<dbReference type="eggNOG" id="COG0069">
    <property type="taxonomic scope" value="Bacteria"/>
</dbReference>
<comment type="cofactor">
    <cofactor evidence="1">
        <name>FMN</name>
        <dbReference type="ChEBI" id="CHEBI:58210"/>
    </cofactor>
</comment>
<dbReference type="NCBIfam" id="NF008730">
    <property type="entry name" value="PRK11750.1"/>
    <property type="match status" value="1"/>
</dbReference>
<dbReference type="FunFam" id="3.60.20.10:FF:000001">
    <property type="entry name" value="Glutamate synthase, large subunit"/>
    <property type="match status" value="1"/>
</dbReference>
<comment type="cofactor">
    <cofactor evidence="3">
        <name>FAD</name>
        <dbReference type="ChEBI" id="CHEBI:57692"/>
    </cofactor>
</comment>
<comment type="pathway">
    <text evidence="16">Amino-acid biosynthesis.</text>
</comment>
<sequence length="1532" mass="164574">MRSASTHSATGSSTTAWSPMDGRPAQQGMYDPRNEKDACGVGFVANLTGEATHTLVEQALTVLRNLEHRGATGSEPDSGDGAGILSQVPDAFLREVAGFELPEAGGYAVGIAFLPADGTAQAVAVEQIEALAAEENLTVLGWREVPVTPDLLGNGARATMPAFSQLFVSNGSTGIELDRKAFVLRKRAEREAGVYFPSLSARTIVYKGMLTTGQLEPFFPDLSDRRFASAVALVHSRFSTNTFPSWPLAHPYRFVAHNGEINTVKGNRNWMKARESQLASEAFGEGVLDRIFPICTPDASDSASFDEVLELLHLGGRSLPHSVLMMIPEAWENHTSMDPARRAFYKYHSTQMEPWDGPACVTFTDGTQVGAVLDRNGLRPGRYWVTDDGLVVLGSEVGVLDIDPAKVVRKGRLQPGKMFLVDTAQKRIIEDDEIKNELAAAAPYAEWLETGEIELSDLPEREHIVHTHASVTRRQQTFGYTEEELRVILAPMARTAGEPLGSMGTDSPIAALSERPRLLFDYFTQLFAQVTNPPLDAIREELVTSLLSSLGPQGNLLESTAASCRSVTLPFPVIDNDELAKLIHINADGDMPGMKAATLSGLYRVSGGGEALAARIEQIRAEADAAIANGARLIVLSDRHSDAEHAPIPSLLLTSAVHHHLIATKQRTQVGLLVEAGDVREVHHVALLIGYGAAAVNPYLAMESVEDLLRAGTFLSGLEPEQAIKNLIYALGKGVLKVMSKMGISTVASYRGAQVFEAVGLNDEFVETYFNGTATKIGGAGLDVIAKEVAARHAKAYPVSGIAATHRALEIGGEYQWRREGEPHLFDPETVFRLQHATRNRRYDIFKQYTARVNEQSERLMTLRGLFGFKADREAISIDEVESVADIVKRFSTGAMSYGSISKEAHETLAIAMNQLGAKSNTGEGGEDPDRLYDPARRSSIKQVASGRFGVTSEYLVNADDIQIKMAQGAKPGEGGQLPGHKVYPWVAKTRHSTPGVGLISPPPHHDIYSIEDLAQLIHDLKNANPAARIHVKLVSEVGVGTVAAGVSKAHADVVLISGHDGGTGASPLTSLKHAGGPWELGLAETQQTLLLNGLRDRIVVQTDGQLKTGRDVVIAALLGAEEFGFATAPLVVSGCVMMRVCHLDTCPVGIATQNPVLRDRFSGKPEFVVNFFEYIAEEVREILAELGFRTIEEAVGHAELLDTTKAVTHWKAQGLDLEPLFYVPELPEGAVRHALIEQDHGLEKALDNELIELASEALNAATAEAAQPVRAQVAIRNINRTVGTMLGHQVTKKFGGAGLPDNTIDLTFTGSAGQSFGAFVPKGITLRLEGDANDYVGKGLSGGRIVVRPDRGADHLAEYSTIAGNTIGYGATGGEMFLRGRTGERFCVRNSGALVVSEGVGDHGCEYMTGGRAVVLGETGRNFAAGMSGGVAYVIDLDPHNVNVGNAGAVETVLSDTDKQWLHDVVRRHEEETGSTVAAKLLADWSVAVDRFSKIIPTTYKAVLAAKDAAELAGLSESETTEKMMEAATHG</sequence>
<comment type="similarity">
    <text evidence="4">Belongs to the glutamate synthase family.</text>
</comment>
<keyword evidence="11" id="KW-0560">Oxidoreductase</keyword>
<keyword evidence="7" id="KW-0288">FMN</keyword>
<evidence type="ECO:0000256" key="14">
    <source>
        <dbReference type="ARBA" id="ARBA00023164"/>
    </source>
</evidence>
<dbReference type="InterPro" id="IPR029055">
    <property type="entry name" value="Ntn_hydrolases_N"/>
</dbReference>
<dbReference type="SUPFAM" id="SSF51395">
    <property type="entry name" value="FMN-linked oxidoreductases"/>
    <property type="match status" value="1"/>
</dbReference>
<evidence type="ECO:0000256" key="8">
    <source>
        <dbReference type="ARBA" id="ARBA00022723"/>
    </source>
</evidence>
<dbReference type="SUPFAM" id="SSF69336">
    <property type="entry name" value="Alpha subunit of glutamate synthase, C-terminal domain"/>
    <property type="match status" value="1"/>
</dbReference>
<keyword evidence="14" id="KW-0314">Glutamate biosynthesis</keyword>
<dbReference type="InterPro" id="IPR036485">
    <property type="entry name" value="Glu_synth_asu_C_sf"/>
</dbReference>
<dbReference type="Pfam" id="PF04898">
    <property type="entry name" value="Glu_syn_central"/>
    <property type="match status" value="1"/>
</dbReference>
<dbReference type="FunFam" id="3.20.20.70:FF:000031">
    <property type="entry name" value="Glutamate synthase 1 [NADH]"/>
    <property type="match status" value="1"/>
</dbReference>
<dbReference type="InterPro" id="IPR017932">
    <property type="entry name" value="GATase_2_dom"/>
</dbReference>
<dbReference type="FunFam" id="3.20.20.70:FF:000053">
    <property type="entry name" value="Glutamate synthase large subunit"/>
    <property type="match status" value="1"/>
</dbReference>
<comment type="cofactor">
    <cofactor evidence="2">
        <name>[3Fe-4S] cluster</name>
        <dbReference type="ChEBI" id="CHEBI:21137"/>
    </cofactor>
</comment>
<dbReference type="InterPro" id="IPR006982">
    <property type="entry name" value="Glu_synth_centr_N"/>
</dbReference>
<keyword evidence="15" id="KW-0003">3Fe-4S</keyword>
<dbReference type="GO" id="GO:0051538">
    <property type="term" value="F:3 iron, 4 sulfur cluster binding"/>
    <property type="evidence" value="ECO:0007669"/>
    <property type="project" value="UniProtKB-KW"/>
</dbReference>
<feature type="region of interest" description="Disordered" evidence="17">
    <location>
        <begin position="1"/>
        <end position="33"/>
    </location>
</feature>
<evidence type="ECO:0000256" key="7">
    <source>
        <dbReference type="ARBA" id="ARBA00022643"/>
    </source>
</evidence>
<reference evidence="21" key="1">
    <citation type="submission" date="2015-07" db="EMBL/GenBank/DDBJ databases">
        <authorList>
            <consortium name="Consortium for Microbial Forensics and Genomics (microFORGE)"/>
            <person name="Knight B.M."/>
            <person name="Roberts D.P."/>
            <person name="Lin D."/>
            <person name="Hari K."/>
            <person name="Fletcher J."/>
            <person name="Melcher U."/>
            <person name="Blagden T."/>
            <person name="Winegar R.A."/>
        </authorList>
    </citation>
    <scope>NUCLEOTIDE SEQUENCE [LARGE SCALE GENOMIC DNA]</scope>
    <source>
        <strain evidence="21">NRRL B-1447</strain>
    </source>
</reference>
<evidence type="ECO:0000259" key="19">
    <source>
        <dbReference type="PROSITE" id="PS51278"/>
    </source>
</evidence>
<dbReference type="Pfam" id="PF01645">
    <property type="entry name" value="Glu_synthase"/>
    <property type="match status" value="1"/>
</dbReference>
<evidence type="ECO:0000256" key="15">
    <source>
        <dbReference type="ARBA" id="ARBA00023291"/>
    </source>
</evidence>
<dbReference type="SUPFAM" id="SSF56235">
    <property type="entry name" value="N-terminal nucleophile aminohydrolases (Ntn hydrolases)"/>
    <property type="match status" value="1"/>
</dbReference>
<evidence type="ECO:0000256" key="17">
    <source>
        <dbReference type="SAM" id="MobiDB-lite"/>
    </source>
</evidence>
<keyword evidence="8" id="KW-0479">Metal-binding</keyword>
<keyword evidence="9" id="KW-0274">FAD</keyword>
<dbReference type="Gene3D" id="2.160.20.60">
    <property type="entry name" value="Glutamate synthase, alpha subunit, C-terminal domain"/>
    <property type="match status" value="1"/>
</dbReference>